<proteinExistence type="predicted"/>
<sequence>MTETSYPATTTIGHEFKSVSLLHDASIGLFQRHGAPMLPHAHEDDGQISCICGYLDDDGWTVACDVCNRWQHQLCYYPQYEDRSLPEDLQHFCIDCQPRAIDQQGARARQQLKREEQASLVNGAKRQAPKSHKKKVKEPAYTNGWPLDKARHDRNSASPRDQPPPAKRPKTSHRASDSVTNNSAKGHSRKRTATSVHHRRSASRSPDSPIPLYSDEFVRTYQDDTWTHVDTILHDSIALTNALSAWLNSTEKEFRDMHGLEMPEVLMRWDGKLDDIPGKAQLDFIEHVDNRMSEDHTSPPHWKAVTVHEPVASGAYLGELTGRVGFREEYQQDPQNRWSLMRHPQPFVFFHPRLPIYIDGRNQGSELRYVRRSCKPNARLQILVTDRTTYHFCFMATQQIDPGVEVAIGWDTSGGLPDHMQGISQKDMQQLSSWVSTVLANCGPCACQRSDCLMARFDRREEALEYEEDERSVKKTKKKKPGHQISPLNTHFNSRSGSEARKGDPDDEPSDSRSASGSAGIESASRDITPNTHYSHTGSTSAIPELSERERKKLAKEEEMFRRQEEERGGRGGKKKRNSGGSNLNTPNTTSSKQLGFGSSKYADAGTSKPSSLPSAKPGRRPKGSSTQKAPVKIITKTVKRPKPDYVNAEVQCDLDKEEAEQRAQTPRPKRPFISTTQRLLHRCALNNARRRGPTTAAVGDKPAKADDQMNVDQSALERSPSPQTRPIEEPEPQHKSQGFADAEIDDTDSDAPAVLPVHVGSGEDHLQHKQTSTASDATSDLHVDTPVPPWPSQAAHSPHGAQHLWSHAHKPPEMHIHMPPPSANPFSGLDRHTSSLTGSGTVTQSPATLTAPNNIFSPAVTAAVTPSPAKKKLSLSDYTKRAKATHKDSEPKTDRESSPASVASGPIAPLVPTSSDAARMAESTSAIEDDVRMEDAGDASMAMSTV</sequence>
<organism evidence="1 2">
    <name type="scientific">Vermiconidia calcicola</name>
    <dbReference type="NCBI Taxonomy" id="1690605"/>
    <lineage>
        <taxon>Eukaryota</taxon>
        <taxon>Fungi</taxon>
        <taxon>Dikarya</taxon>
        <taxon>Ascomycota</taxon>
        <taxon>Pezizomycotina</taxon>
        <taxon>Dothideomycetes</taxon>
        <taxon>Dothideomycetidae</taxon>
        <taxon>Mycosphaerellales</taxon>
        <taxon>Extremaceae</taxon>
        <taxon>Vermiconidia</taxon>
    </lineage>
</organism>
<reference evidence="1" key="1">
    <citation type="submission" date="2023-07" db="EMBL/GenBank/DDBJ databases">
        <title>Black Yeasts Isolated from many extreme environments.</title>
        <authorList>
            <person name="Coleine C."/>
            <person name="Stajich J.E."/>
            <person name="Selbmann L."/>
        </authorList>
    </citation>
    <scope>NUCLEOTIDE SEQUENCE</scope>
    <source>
        <strain evidence="1">CCFEE 5714</strain>
    </source>
</reference>
<accession>A0ACC3MKJ2</accession>
<keyword evidence="2" id="KW-1185">Reference proteome</keyword>
<comment type="caution">
    <text evidence="1">The sequence shown here is derived from an EMBL/GenBank/DDBJ whole genome shotgun (WGS) entry which is preliminary data.</text>
</comment>
<name>A0ACC3MKJ2_9PEZI</name>
<dbReference type="Proteomes" id="UP001281147">
    <property type="component" value="Unassembled WGS sequence"/>
</dbReference>
<evidence type="ECO:0000313" key="1">
    <source>
        <dbReference type="EMBL" id="KAK3696851.1"/>
    </source>
</evidence>
<dbReference type="EMBL" id="JAUTXU010000235">
    <property type="protein sequence ID" value="KAK3696851.1"/>
    <property type="molecule type" value="Genomic_DNA"/>
</dbReference>
<protein>
    <submittedName>
        <fullName evidence="1">SET domain-containing protein 3</fullName>
    </submittedName>
</protein>
<gene>
    <name evidence="1" type="primary">SET3_1</name>
    <name evidence="1" type="ORF">LTR37_017757</name>
</gene>
<evidence type="ECO:0000313" key="2">
    <source>
        <dbReference type="Proteomes" id="UP001281147"/>
    </source>
</evidence>